<feature type="repeat" description="PPR" evidence="2">
    <location>
        <begin position="167"/>
        <end position="201"/>
    </location>
</feature>
<dbReference type="InterPro" id="IPR046960">
    <property type="entry name" value="PPR_At4g14850-like_plant"/>
</dbReference>
<dbReference type="GO" id="GO:0008270">
    <property type="term" value="F:zinc ion binding"/>
    <property type="evidence" value="ECO:0007669"/>
    <property type="project" value="InterPro"/>
</dbReference>
<name>A0A0K9PTZ4_ZOSMR</name>
<dbReference type="Pfam" id="PF20431">
    <property type="entry name" value="E_motif"/>
    <property type="match status" value="1"/>
</dbReference>
<dbReference type="NCBIfam" id="TIGR00756">
    <property type="entry name" value="PPR"/>
    <property type="match status" value="4"/>
</dbReference>
<keyword evidence="5" id="KW-1185">Reference proteome</keyword>
<dbReference type="AlphaFoldDB" id="A0A0K9PTZ4"/>
<protein>
    <recommendedName>
        <fullName evidence="3">DYW domain-containing protein</fullName>
    </recommendedName>
</protein>
<dbReference type="InterPro" id="IPR046848">
    <property type="entry name" value="E_motif"/>
</dbReference>
<dbReference type="PANTHER" id="PTHR47926:SF512">
    <property type="entry name" value="REPEAT (PPR) SUPERFAMILY PROTEIN, PUTATIVE-RELATED"/>
    <property type="match status" value="1"/>
</dbReference>
<reference evidence="5" key="1">
    <citation type="journal article" date="2016" name="Nature">
        <title>The genome of the seagrass Zostera marina reveals angiosperm adaptation to the sea.</title>
        <authorList>
            <person name="Olsen J.L."/>
            <person name="Rouze P."/>
            <person name="Verhelst B."/>
            <person name="Lin Y.-C."/>
            <person name="Bayer T."/>
            <person name="Collen J."/>
            <person name="Dattolo E."/>
            <person name="De Paoli E."/>
            <person name="Dittami S."/>
            <person name="Maumus F."/>
            <person name="Michel G."/>
            <person name="Kersting A."/>
            <person name="Lauritano C."/>
            <person name="Lohaus R."/>
            <person name="Toepel M."/>
            <person name="Tonon T."/>
            <person name="Vanneste K."/>
            <person name="Amirebrahimi M."/>
            <person name="Brakel J."/>
            <person name="Bostroem C."/>
            <person name="Chovatia M."/>
            <person name="Grimwood J."/>
            <person name="Jenkins J.W."/>
            <person name="Jueterbock A."/>
            <person name="Mraz A."/>
            <person name="Stam W.T."/>
            <person name="Tice H."/>
            <person name="Bornberg-Bauer E."/>
            <person name="Green P.J."/>
            <person name="Pearson G.A."/>
            <person name="Procaccini G."/>
            <person name="Duarte C.M."/>
            <person name="Schmutz J."/>
            <person name="Reusch T.B.H."/>
            <person name="Van de Peer Y."/>
        </authorList>
    </citation>
    <scope>NUCLEOTIDE SEQUENCE [LARGE SCALE GENOMIC DNA]</scope>
    <source>
        <strain evidence="5">cv. Finnish</strain>
    </source>
</reference>
<evidence type="ECO:0000313" key="4">
    <source>
        <dbReference type="EMBL" id="KMZ71695.1"/>
    </source>
</evidence>
<dbReference type="InterPro" id="IPR011990">
    <property type="entry name" value="TPR-like_helical_dom_sf"/>
</dbReference>
<dbReference type="GO" id="GO:0009451">
    <property type="term" value="P:RNA modification"/>
    <property type="evidence" value="ECO:0007669"/>
    <property type="project" value="InterPro"/>
</dbReference>
<feature type="repeat" description="PPR" evidence="2">
    <location>
        <begin position="268"/>
        <end position="302"/>
    </location>
</feature>
<feature type="repeat" description="PPR" evidence="2">
    <location>
        <begin position="750"/>
        <end position="784"/>
    </location>
</feature>
<dbReference type="EMBL" id="LFYR01000664">
    <property type="protein sequence ID" value="KMZ71695.1"/>
    <property type="molecule type" value="Genomic_DNA"/>
</dbReference>
<dbReference type="GO" id="GO:0003723">
    <property type="term" value="F:RNA binding"/>
    <property type="evidence" value="ECO:0007669"/>
    <property type="project" value="InterPro"/>
</dbReference>
<dbReference type="PANTHER" id="PTHR47926">
    <property type="entry name" value="PENTATRICOPEPTIDE REPEAT-CONTAINING PROTEIN"/>
    <property type="match status" value="1"/>
</dbReference>
<dbReference type="OMA" id="SFFARDK"/>
<proteinExistence type="predicted"/>
<feature type="domain" description="DYW" evidence="3">
    <location>
        <begin position="828"/>
        <end position="919"/>
    </location>
</feature>
<dbReference type="Pfam" id="PF13041">
    <property type="entry name" value="PPR_2"/>
    <property type="match status" value="3"/>
</dbReference>
<organism evidence="4 5">
    <name type="scientific">Zostera marina</name>
    <name type="common">Eelgrass</name>
    <dbReference type="NCBI Taxonomy" id="29655"/>
    <lineage>
        <taxon>Eukaryota</taxon>
        <taxon>Viridiplantae</taxon>
        <taxon>Streptophyta</taxon>
        <taxon>Embryophyta</taxon>
        <taxon>Tracheophyta</taxon>
        <taxon>Spermatophyta</taxon>
        <taxon>Magnoliopsida</taxon>
        <taxon>Liliopsida</taxon>
        <taxon>Zosteraceae</taxon>
        <taxon>Zostera</taxon>
    </lineage>
</organism>
<comment type="caution">
    <text evidence="4">The sequence shown here is derived from an EMBL/GenBank/DDBJ whole genome shotgun (WGS) entry which is preliminary data.</text>
</comment>
<dbReference type="PROSITE" id="PS51375">
    <property type="entry name" value="PPR"/>
    <property type="match status" value="6"/>
</dbReference>
<dbReference type="Proteomes" id="UP000036987">
    <property type="component" value="Unassembled WGS sequence"/>
</dbReference>
<dbReference type="Pfam" id="PF01535">
    <property type="entry name" value="PPR"/>
    <property type="match status" value="6"/>
</dbReference>
<gene>
    <name evidence="4" type="ORF">ZOSMA_177G00230</name>
</gene>
<evidence type="ECO:0000259" key="3">
    <source>
        <dbReference type="Pfam" id="PF14432"/>
    </source>
</evidence>
<evidence type="ECO:0000256" key="1">
    <source>
        <dbReference type="ARBA" id="ARBA00022737"/>
    </source>
</evidence>
<dbReference type="OrthoDB" id="745501at2759"/>
<accession>A0A0K9PTZ4</accession>
<dbReference type="Gene3D" id="1.25.40.10">
    <property type="entry name" value="Tetratricopeptide repeat domain"/>
    <property type="match status" value="6"/>
</dbReference>
<feature type="repeat" description="PPR" evidence="2">
    <location>
        <begin position="370"/>
        <end position="400"/>
    </location>
</feature>
<keyword evidence="1" id="KW-0677">Repeat</keyword>
<feature type="repeat" description="PPR" evidence="2">
    <location>
        <begin position="401"/>
        <end position="435"/>
    </location>
</feature>
<sequence length="921" mass="104571">MNIVGVSISTGASFTLFTSISNRKFTPSIRNHANLSLWLSSRLFFLPTAKSASLCQMPPLSISTTAIDDEDVKKNPIIEKSRDSYVRRRKSKPSSDQDEIFSNLLRLAVRNQDVGFGSQIHAAILKIHDDDGGEGSMVLFNKVIAMYIKLRRVSYARKVFDQMKFPDVVTYTSLISAYAKCGKEREVVDLFLTMRLADIDFNEFTIVAVLTSCIRNFNLKLGMQVHVLAIKIYNTLDIYISNALMGLYGRLQRSHDVVRLFDKMPNRDVSSWNAVIFGTLKEFRYEQAFTFFHDMRMAGFSGDKFTLSTLLMASEEGLYMEEGEMIHCHSIKIGLELDLSVGNALMSHYTKFSHHVNDIVNIFERMPSKDVISCTSMVWGFMEFGKVKSALEVFNQMKEINSVSYNALMAGFCQNGEYLQALELFRKVIEEGMELSDFTLGTAIHACALASDVERSKQIHGFVTKVGFGSNARIKSSLVDMYSKCNRMKEARMIFDTGGVFNGESCLIGSTSLICGYARNGYFEEALYFFTKLLKHERFGVSIDEILVSTVLGVCGDLGFVDIGKQLHVYVLKLKNHPFDVTLWNSLFSMYSKSGSSDDAAKVYDSMPKHDVTTWNTLIAGHVLHRQGDEAVITWKKMIETSNVTPDHISFLLVLLASKYTSYDPVDICHGLFTSMSSYGIKPHEEHYAAIVSVFGHWNNFNEAEDLIKNMPSEAGALVWRSLLDTCRLNSNFMLGKQAMNHILESTPTDPSTYILISNLYSALGRWHRSEKTRQEMRDKGLRKVPSQSWIFHQNKIHSFHARDQTHLESKDIYSALNILILECMKVGYAPDRSYVLHEVEEFQKENFLFYHSAKLAVTYGHLITTMKGSRAVRVMKNVRLCGDCHSFMKFFSVVTARKIFFRDTSGFHWFIDGRCSCEVQ</sequence>
<dbReference type="InterPro" id="IPR032867">
    <property type="entry name" value="DYW_dom"/>
</dbReference>
<evidence type="ECO:0000313" key="5">
    <source>
        <dbReference type="Proteomes" id="UP000036987"/>
    </source>
</evidence>
<feature type="repeat" description="PPR" evidence="2">
    <location>
        <begin position="580"/>
        <end position="614"/>
    </location>
</feature>
<dbReference type="FunFam" id="1.25.40.10:FF:000090">
    <property type="entry name" value="Pentatricopeptide repeat-containing protein, chloroplastic"/>
    <property type="match status" value="1"/>
</dbReference>
<dbReference type="STRING" id="29655.A0A0K9PTZ4"/>
<dbReference type="InterPro" id="IPR002885">
    <property type="entry name" value="PPR_rpt"/>
</dbReference>
<evidence type="ECO:0000256" key="2">
    <source>
        <dbReference type="PROSITE-ProRule" id="PRU00708"/>
    </source>
</evidence>
<dbReference type="Pfam" id="PF14432">
    <property type="entry name" value="DYW_deaminase"/>
    <property type="match status" value="1"/>
</dbReference>